<comment type="caution">
    <text evidence="2">The sequence shown here is derived from an EMBL/GenBank/DDBJ whole genome shotgun (WGS) entry which is preliminary data.</text>
</comment>
<keyword evidence="3" id="KW-1185">Reference proteome</keyword>
<evidence type="ECO:0000313" key="3">
    <source>
        <dbReference type="Proteomes" id="UP001358586"/>
    </source>
</evidence>
<sequence>MSEQRPLSSSYGQALVLPSDYPASSPYPYPPESSLSRLDINPISIQVKAMSHVRPTELRLRSLKQRGGTKPVLYLKKGMRKAFRHENTKGKTGSISSKRKGKPVARLRGASGIQVLELEGGRTKSSKSVSSVTKPSP</sequence>
<name>A0ABR0R1F0_GOSAR</name>
<feature type="compositionally biased region" description="Low complexity" evidence="1">
    <location>
        <begin position="126"/>
        <end position="137"/>
    </location>
</feature>
<feature type="region of interest" description="Disordered" evidence="1">
    <location>
        <begin position="85"/>
        <end position="137"/>
    </location>
</feature>
<dbReference type="EMBL" id="JARKNE010000001">
    <property type="protein sequence ID" value="KAK5845415.1"/>
    <property type="molecule type" value="Genomic_DNA"/>
</dbReference>
<accession>A0ABR0R1F0</accession>
<proteinExistence type="predicted"/>
<organism evidence="2 3">
    <name type="scientific">Gossypium arboreum</name>
    <name type="common">Tree cotton</name>
    <name type="synonym">Gossypium nanking</name>
    <dbReference type="NCBI Taxonomy" id="29729"/>
    <lineage>
        <taxon>Eukaryota</taxon>
        <taxon>Viridiplantae</taxon>
        <taxon>Streptophyta</taxon>
        <taxon>Embryophyta</taxon>
        <taxon>Tracheophyta</taxon>
        <taxon>Spermatophyta</taxon>
        <taxon>Magnoliopsida</taxon>
        <taxon>eudicotyledons</taxon>
        <taxon>Gunneridae</taxon>
        <taxon>Pentapetalae</taxon>
        <taxon>rosids</taxon>
        <taxon>malvids</taxon>
        <taxon>Malvales</taxon>
        <taxon>Malvaceae</taxon>
        <taxon>Malvoideae</taxon>
        <taxon>Gossypium</taxon>
    </lineage>
</organism>
<evidence type="ECO:0000313" key="2">
    <source>
        <dbReference type="EMBL" id="KAK5845415.1"/>
    </source>
</evidence>
<gene>
    <name evidence="2" type="ORF">PVK06_001599</name>
</gene>
<reference evidence="2 3" key="1">
    <citation type="submission" date="2023-03" db="EMBL/GenBank/DDBJ databases">
        <title>WGS of Gossypium arboreum.</title>
        <authorList>
            <person name="Yu D."/>
        </authorList>
    </citation>
    <scope>NUCLEOTIDE SEQUENCE [LARGE SCALE GENOMIC DNA]</scope>
    <source>
        <tissue evidence="2">Leaf</tissue>
    </source>
</reference>
<protein>
    <submittedName>
        <fullName evidence="2">Uncharacterized protein</fullName>
    </submittedName>
</protein>
<evidence type="ECO:0000256" key="1">
    <source>
        <dbReference type="SAM" id="MobiDB-lite"/>
    </source>
</evidence>
<dbReference type="Proteomes" id="UP001358586">
    <property type="component" value="Chromosome 1"/>
</dbReference>